<keyword evidence="2" id="KW-1185">Reference proteome</keyword>
<dbReference type="PATRIC" id="fig|1088721.3.peg.4688"/>
<sequence>MSGFAGSRCPDIVGGFAMFSYFREQLTRQVDETKLTTSAGLRLHIRPAGIVDQKQRH</sequence>
<organism evidence="1 2">
    <name type="scientific">Novosphingobium pentaromativorans US6-1</name>
    <dbReference type="NCBI Taxonomy" id="1088721"/>
    <lineage>
        <taxon>Bacteria</taxon>
        <taxon>Pseudomonadati</taxon>
        <taxon>Pseudomonadota</taxon>
        <taxon>Alphaproteobacteria</taxon>
        <taxon>Sphingomonadales</taxon>
        <taxon>Sphingomonadaceae</taxon>
        <taxon>Novosphingobium</taxon>
    </lineage>
</organism>
<proteinExistence type="predicted"/>
<reference evidence="1 2" key="1">
    <citation type="journal article" date="2012" name="J. Bacteriol.">
        <title>Genome sequence of benzo(a)pyrene-degrading bacterium Novosphingobium pentaromativorans US6-1.</title>
        <authorList>
            <person name="Luo Y.R."/>
            <person name="Kang S.G."/>
            <person name="Kim S.J."/>
            <person name="Kim M.R."/>
            <person name="Li N."/>
            <person name="Lee J.H."/>
            <person name="Kwon K.K."/>
        </authorList>
    </citation>
    <scope>NUCLEOTIDE SEQUENCE [LARGE SCALE GENOMIC DNA]</scope>
    <source>
        <strain evidence="1 2">US6-1</strain>
    </source>
</reference>
<protein>
    <submittedName>
        <fullName evidence="1">Uncharacterized protein</fullName>
    </submittedName>
</protein>
<comment type="caution">
    <text evidence="1">The sequence shown here is derived from an EMBL/GenBank/DDBJ whole genome shotgun (WGS) entry which is preliminary data.</text>
</comment>
<name>G6EKA4_9SPHN</name>
<accession>G6EKA4</accession>
<gene>
    <name evidence="1" type="ORF">NSU_4775</name>
</gene>
<evidence type="ECO:0000313" key="1">
    <source>
        <dbReference type="EMBL" id="EHJ58273.1"/>
    </source>
</evidence>
<evidence type="ECO:0000313" key="2">
    <source>
        <dbReference type="Proteomes" id="UP000004030"/>
    </source>
</evidence>
<dbReference type="Proteomes" id="UP000004030">
    <property type="component" value="Unassembled WGS sequence"/>
</dbReference>
<dbReference type="EMBL" id="AGFM01000091">
    <property type="protein sequence ID" value="EHJ58273.1"/>
    <property type="molecule type" value="Genomic_DNA"/>
</dbReference>
<dbReference type="AlphaFoldDB" id="G6EKA4"/>